<dbReference type="Proteomes" id="UP000238916">
    <property type="component" value="Unassembled WGS sequence"/>
</dbReference>
<dbReference type="Pfam" id="PF13276">
    <property type="entry name" value="HTH_21"/>
    <property type="match status" value="1"/>
</dbReference>
<dbReference type="NCBIfam" id="NF033516">
    <property type="entry name" value="transpos_IS3"/>
    <property type="match status" value="1"/>
</dbReference>
<comment type="function">
    <text evidence="1">Involved in the transposition of the insertion sequence.</text>
</comment>
<dbReference type="Pfam" id="PF13333">
    <property type="entry name" value="rve_2"/>
    <property type="match status" value="1"/>
</dbReference>
<evidence type="ECO:0000259" key="2">
    <source>
        <dbReference type="PROSITE" id="PS50994"/>
    </source>
</evidence>
<evidence type="ECO:0000313" key="3">
    <source>
        <dbReference type="EMBL" id="SPF48185.1"/>
    </source>
</evidence>
<sequence length="299" mass="34976">MAQKKTGASLRNSEKKELIEFENSKITVKHQCKLLGLPRSSAYYKSHGFTEPSQEEVNIKNAIDKIHYDECSYGCRRMQKELRKMGFHGIGKRRVRRYMDEMGIVAFYPGPNLSKRDLQDRTYPYLLRNVPITHVNQVWGIDITYCGTPTGFIYLVAIIDWHSRLIVGWAMSNTMQSDFVIRAVEEAIKTHGKPEIMNSDQGSQFTSKAYIECIKSKETIRISMNGKGRARDNARIERFFRNYKWERLYPEAPETVTELKQMTKNYMKHYNWNRPHQSLEYATPGSIYYSQNDVQEQVV</sequence>
<dbReference type="InterPro" id="IPR012337">
    <property type="entry name" value="RNaseH-like_sf"/>
</dbReference>
<reference evidence="4" key="1">
    <citation type="submission" date="2018-02" db="EMBL/GenBank/DDBJ databases">
        <authorList>
            <person name="Hausmann B."/>
        </authorList>
    </citation>
    <scope>NUCLEOTIDE SEQUENCE [LARGE SCALE GENOMIC DNA]</scope>
    <source>
        <strain evidence="4">Peat soil MAG SbF1</strain>
    </source>
</reference>
<dbReference type="GO" id="GO:0003676">
    <property type="term" value="F:nucleic acid binding"/>
    <property type="evidence" value="ECO:0007669"/>
    <property type="project" value="InterPro"/>
</dbReference>
<proteinExistence type="predicted"/>
<name>A0A2U3L8D0_9FIRM</name>
<dbReference type="InterPro" id="IPR025948">
    <property type="entry name" value="HTH-like_dom"/>
</dbReference>
<dbReference type="InterPro" id="IPR048020">
    <property type="entry name" value="Transpos_IS3"/>
</dbReference>
<organism evidence="3 4">
    <name type="scientific">Candidatus Desulfosporosinus infrequens</name>
    <dbReference type="NCBI Taxonomy" id="2043169"/>
    <lineage>
        <taxon>Bacteria</taxon>
        <taxon>Bacillati</taxon>
        <taxon>Bacillota</taxon>
        <taxon>Clostridia</taxon>
        <taxon>Eubacteriales</taxon>
        <taxon>Desulfitobacteriaceae</taxon>
        <taxon>Desulfosporosinus</taxon>
    </lineage>
</organism>
<dbReference type="Pfam" id="PF00665">
    <property type="entry name" value="rve"/>
    <property type="match status" value="1"/>
</dbReference>
<dbReference type="InterPro" id="IPR001584">
    <property type="entry name" value="Integrase_cat-core"/>
</dbReference>
<dbReference type="InterPro" id="IPR036397">
    <property type="entry name" value="RNaseH_sf"/>
</dbReference>
<dbReference type="EMBL" id="OMOF01000339">
    <property type="protein sequence ID" value="SPF48185.1"/>
    <property type="molecule type" value="Genomic_DNA"/>
</dbReference>
<dbReference type="AlphaFoldDB" id="A0A2U3L8D0"/>
<evidence type="ECO:0000256" key="1">
    <source>
        <dbReference type="ARBA" id="ARBA00002286"/>
    </source>
</evidence>
<dbReference type="PROSITE" id="PS50994">
    <property type="entry name" value="INTEGRASE"/>
    <property type="match status" value="1"/>
</dbReference>
<dbReference type="SUPFAM" id="SSF53098">
    <property type="entry name" value="Ribonuclease H-like"/>
    <property type="match status" value="1"/>
</dbReference>
<dbReference type="Gene3D" id="3.30.420.10">
    <property type="entry name" value="Ribonuclease H-like superfamily/Ribonuclease H"/>
    <property type="match status" value="1"/>
</dbReference>
<dbReference type="GO" id="GO:0015074">
    <property type="term" value="P:DNA integration"/>
    <property type="evidence" value="ECO:0007669"/>
    <property type="project" value="InterPro"/>
</dbReference>
<gene>
    <name evidence="3" type="ORF">SBF1_4030003</name>
</gene>
<evidence type="ECO:0000313" key="4">
    <source>
        <dbReference type="Proteomes" id="UP000238916"/>
    </source>
</evidence>
<dbReference type="InterPro" id="IPR050900">
    <property type="entry name" value="Transposase_IS3/IS150/IS904"/>
</dbReference>
<accession>A0A2U3L8D0</accession>
<dbReference type="PANTHER" id="PTHR46889:SF4">
    <property type="entry name" value="TRANSPOSASE INSO FOR INSERTION SEQUENCE ELEMENT IS911B-RELATED"/>
    <property type="match status" value="1"/>
</dbReference>
<feature type="domain" description="Integrase catalytic" evidence="2">
    <location>
        <begin position="127"/>
        <end position="292"/>
    </location>
</feature>
<protein>
    <submittedName>
        <fullName evidence="3">Transposase</fullName>
    </submittedName>
</protein>
<dbReference type="PANTHER" id="PTHR46889">
    <property type="entry name" value="TRANSPOSASE INSF FOR INSERTION SEQUENCE IS3B-RELATED"/>
    <property type="match status" value="1"/>
</dbReference>